<proteinExistence type="predicted"/>
<protein>
    <submittedName>
        <fullName evidence="2">Acetyl-CoA synthetase-like protein</fullName>
    </submittedName>
</protein>
<dbReference type="Proteomes" id="UP000244077">
    <property type="component" value="Unassembled WGS sequence"/>
</dbReference>
<feature type="non-terminal residue" evidence="2">
    <location>
        <position position="55"/>
    </location>
</feature>
<comment type="caution">
    <text evidence="2">The sequence shown here is derived from an EMBL/GenBank/DDBJ whole genome shotgun (WGS) entry which is preliminary data.</text>
</comment>
<evidence type="ECO:0000259" key="1">
    <source>
        <dbReference type="Pfam" id="PF16177"/>
    </source>
</evidence>
<dbReference type="EMBL" id="QAOH01000009">
    <property type="protein sequence ID" value="PTQ70673.1"/>
    <property type="molecule type" value="Genomic_DNA"/>
</dbReference>
<organism evidence="2 3">
    <name type="scientific">Celeribacter persicus</name>
    <dbReference type="NCBI Taxonomy" id="1651082"/>
    <lineage>
        <taxon>Bacteria</taxon>
        <taxon>Pseudomonadati</taxon>
        <taxon>Pseudomonadota</taxon>
        <taxon>Alphaproteobacteria</taxon>
        <taxon>Rhodobacterales</taxon>
        <taxon>Roseobacteraceae</taxon>
        <taxon>Celeribacter</taxon>
    </lineage>
</organism>
<dbReference type="Gene3D" id="3.40.50.12780">
    <property type="entry name" value="N-terminal domain of ligase-like"/>
    <property type="match status" value="1"/>
</dbReference>
<name>A0A2T5HGH4_9RHOB</name>
<dbReference type="InterPro" id="IPR042099">
    <property type="entry name" value="ANL_N_sf"/>
</dbReference>
<keyword evidence="3" id="KW-1185">Reference proteome</keyword>
<sequence>MSDDSNKMTAPSEAFASGALISASDYEDLYRRSVEDPVSFWAEQGKVLDWMEPYT</sequence>
<feature type="domain" description="Acetyl-coenzyme A synthetase N-terminal" evidence="1">
    <location>
        <begin position="26"/>
        <end position="55"/>
    </location>
</feature>
<gene>
    <name evidence="2" type="ORF">C8N42_1091</name>
</gene>
<dbReference type="RefSeq" id="WP_211309189.1">
    <property type="nucleotide sequence ID" value="NZ_QAOH01000009.1"/>
</dbReference>
<dbReference type="Pfam" id="PF16177">
    <property type="entry name" value="ACAS_N"/>
    <property type="match status" value="1"/>
</dbReference>
<dbReference type="InterPro" id="IPR032387">
    <property type="entry name" value="ACAS_N"/>
</dbReference>
<accession>A0A2T5HGH4</accession>
<dbReference type="AlphaFoldDB" id="A0A2T5HGH4"/>
<evidence type="ECO:0000313" key="3">
    <source>
        <dbReference type="Proteomes" id="UP000244077"/>
    </source>
</evidence>
<evidence type="ECO:0000313" key="2">
    <source>
        <dbReference type="EMBL" id="PTQ70673.1"/>
    </source>
</evidence>
<reference evidence="2 3" key="1">
    <citation type="submission" date="2018-04" db="EMBL/GenBank/DDBJ databases">
        <title>Genomic Encyclopedia of Archaeal and Bacterial Type Strains, Phase II (KMG-II): from individual species to whole genera.</title>
        <authorList>
            <person name="Goeker M."/>
        </authorList>
    </citation>
    <scope>NUCLEOTIDE SEQUENCE [LARGE SCALE GENOMIC DNA]</scope>
    <source>
        <strain evidence="2 3">DSM 100434</strain>
    </source>
</reference>